<keyword evidence="3" id="KW-1185">Reference proteome</keyword>
<dbReference type="Proteomes" id="UP000250235">
    <property type="component" value="Unassembled WGS sequence"/>
</dbReference>
<sequence>MTRYNICISGLSNAYSAPPADASLGPTDLPEKPAVVKHKTKAAPKENKRVHEGYNESSEIQGTTTQLAIKNISCHNACESIFEKKNSDRSTQIPLGQLIFRRSTQISSVNSDPVRSTEILLGQLRSCSVNPDPAQSTQICIVNSQLSSGLVNAALNWSTQLWTGQLSFD</sequence>
<proteinExistence type="predicted"/>
<dbReference type="EMBL" id="KQ988053">
    <property type="protein sequence ID" value="KZV56577.1"/>
    <property type="molecule type" value="Genomic_DNA"/>
</dbReference>
<evidence type="ECO:0000313" key="3">
    <source>
        <dbReference type="Proteomes" id="UP000250235"/>
    </source>
</evidence>
<dbReference type="AlphaFoldDB" id="A0A2Z7DBE2"/>
<accession>A0A2Z7DBE2</accession>
<evidence type="ECO:0000313" key="2">
    <source>
        <dbReference type="EMBL" id="KZV56577.1"/>
    </source>
</evidence>
<name>A0A2Z7DBE2_9LAMI</name>
<feature type="region of interest" description="Disordered" evidence="1">
    <location>
        <begin position="22"/>
        <end position="60"/>
    </location>
</feature>
<evidence type="ECO:0000256" key="1">
    <source>
        <dbReference type="SAM" id="MobiDB-lite"/>
    </source>
</evidence>
<organism evidence="2 3">
    <name type="scientific">Dorcoceras hygrometricum</name>
    <dbReference type="NCBI Taxonomy" id="472368"/>
    <lineage>
        <taxon>Eukaryota</taxon>
        <taxon>Viridiplantae</taxon>
        <taxon>Streptophyta</taxon>
        <taxon>Embryophyta</taxon>
        <taxon>Tracheophyta</taxon>
        <taxon>Spermatophyta</taxon>
        <taxon>Magnoliopsida</taxon>
        <taxon>eudicotyledons</taxon>
        <taxon>Gunneridae</taxon>
        <taxon>Pentapetalae</taxon>
        <taxon>asterids</taxon>
        <taxon>lamiids</taxon>
        <taxon>Lamiales</taxon>
        <taxon>Gesneriaceae</taxon>
        <taxon>Didymocarpoideae</taxon>
        <taxon>Trichosporeae</taxon>
        <taxon>Loxocarpinae</taxon>
        <taxon>Dorcoceras</taxon>
    </lineage>
</organism>
<gene>
    <name evidence="2" type="ORF">F511_04986</name>
</gene>
<protein>
    <submittedName>
        <fullName evidence="2">Uncharacterized protein</fullName>
    </submittedName>
</protein>
<reference evidence="2 3" key="1">
    <citation type="journal article" date="2015" name="Proc. Natl. Acad. Sci. U.S.A.">
        <title>The resurrection genome of Boea hygrometrica: A blueprint for survival of dehydration.</title>
        <authorList>
            <person name="Xiao L."/>
            <person name="Yang G."/>
            <person name="Zhang L."/>
            <person name="Yang X."/>
            <person name="Zhao S."/>
            <person name="Ji Z."/>
            <person name="Zhou Q."/>
            <person name="Hu M."/>
            <person name="Wang Y."/>
            <person name="Chen M."/>
            <person name="Xu Y."/>
            <person name="Jin H."/>
            <person name="Xiao X."/>
            <person name="Hu G."/>
            <person name="Bao F."/>
            <person name="Hu Y."/>
            <person name="Wan P."/>
            <person name="Li L."/>
            <person name="Deng X."/>
            <person name="Kuang T."/>
            <person name="Xiang C."/>
            <person name="Zhu J.K."/>
            <person name="Oliver M.J."/>
            <person name="He Y."/>
        </authorList>
    </citation>
    <scope>NUCLEOTIDE SEQUENCE [LARGE SCALE GENOMIC DNA]</scope>
    <source>
        <strain evidence="3">cv. XS01</strain>
    </source>
</reference>
<feature type="compositionally biased region" description="Basic and acidic residues" evidence="1">
    <location>
        <begin position="43"/>
        <end position="54"/>
    </location>
</feature>